<dbReference type="CDD" id="cd05799">
    <property type="entry name" value="PGM2"/>
    <property type="match status" value="1"/>
</dbReference>
<gene>
    <name evidence="9" type="ORF">DW687_10280</name>
</gene>
<evidence type="ECO:0000256" key="4">
    <source>
        <dbReference type="ARBA" id="ARBA00022842"/>
    </source>
</evidence>
<dbReference type="SUPFAM" id="SSF53738">
    <property type="entry name" value="Phosphoglucomutase, first 3 domains"/>
    <property type="match status" value="3"/>
</dbReference>
<evidence type="ECO:0000313" key="10">
    <source>
        <dbReference type="Proteomes" id="UP000261212"/>
    </source>
</evidence>
<dbReference type="RefSeq" id="WP_117532663.1">
    <property type="nucleotide sequence ID" value="NZ_QUSM01000006.1"/>
</dbReference>
<evidence type="ECO:0000259" key="8">
    <source>
        <dbReference type="Pfam" id="PF02880"/>
    </source>
</evidence>
<dbReference type="Pfam" id="PF02878">
    <property type="entry name" value="PGM_PMM_I"/>
    <property type="match status" value="1"/>
</dbReference>
<evidence type="ECO:0000259" key="6">
    <source>
        <dbReference type="Pfam" id="PF02878"/>
    </source>
</evidence>
<keyword evidence="4" id="KW-0460">Magnesium</keyword>
<dbReference type="InterPro" id="IPR036900">
    <property type="entry name" value="A-D-PHexomutase_C_sf"/>
</dbReference>
<dbReference type="GO" id="GO:0008973">
    <property type="term" value="F:phosphopentomutase activity"/>
    <property type="evidence" value="ECO:0007669"/>
    <property type="project" value="TreeGrafter"/>
</dbReference>
<dbReference type="SUPFAM" id="SSF55957">
    <property type="entry name" value="Phosphoglucomutase, C-terminal domain"/>
    <property type="match status" value="1"/>
</dbReference>
<dbReference type="Pfam" id="PF02880">
    <property type="entry name" value="PGM_PMM_III"/>
    <property type="match status" value="1"/>
</dbReference>
<keyword evidence="3" id="KW-0479">Metal-binding</keyword>
<dbReference type="PANTHER" id="PTHR45745">
    <property type="entry name" value="PHOSPHOMANNOMUTASE 45A"/>
    <property type="match status" value="1"/>
</dbReference>
<dbReference type="GO" id="GO:0006166">
    <property type="term" value="P:purine ribonucleoside salvage"/>
    <property type="evidence" value="ECO:0007669"/>
    <property type="project" value="TreeGrafter"/>
</dbReference>
<evidence type="ECO:0000256" key="5">
    <source>
        <dbReference type="ARBA" id="ARBA00023235"/>
    </source>
</evidence>
<dbReference type="Proteomes" id="UP000261212">
    <property type="component" value="Unassembled WGS sequence"/>
</dbReference>
<comment type="similarity">
    <text evidence="1">Belongs to the phosphohexose mutase family.</text>
</comment>
<dbReference type="GO" id="GO:0005975">
    <property type="term" value="P:carbohydrate metabolic process"/>
    <property type="evidence" value="ECO:0007669"/>
    <property type="project" value="InterPro"/>
</dbReference>
<dbReference type="InterPro" id="IPR005845">
    <property type="entry name" value="A-D-PHexomutase_a/b/a-II"/>
</dbReference>
<comment type="caution">
    <text evidence="9">The sequence shown here is derived from an EMBL/GenBank/DDBJ whole genome shotgun (WGS) entry which is preliminary data.</text>
</comment>
<dbReference type="PANTHER" id="PTHR45745:SF1">
    <property type="entry name" value="PHOSPHOGLUCOMUTASE 2B-RELATED"/>
    <property type="match status" value="1"/>
</dbReference>
<dbReference type="InterPro" id="IPR016055">
    <property type="entry name" value="A-D-PHexomutase_a/b/a-I/II/III"/>
</dbReference>
<evidence type="ECO:0000259" key="7">
    <source>
        <dbReference type="Pfam" id="PF02879"/>
    </source>
</evidence>
<feature type="domain" description="Alpha-D-phosphohexomutase alpha/beta/alpha" evidence="8">
    <location>
        <begin position="327"/>
        <end position="453"/>
    </location>
</feature>
<dbReference type="EMBL" id="QUSM01000006">
    <property type="protein sequence ID" value="RGD73408.1"/>
    <property type="molecule type" value="Genomic_DNA"/>
</dbReference>
<dbReference type="Pfam" id="PF02879">
    <property type="entry name" value="PGM_PMM_II"/>
    <property type="match status" value="1"/>
</dbReference>
<reference evidence="9 10" key="1">
    <citation type="submission" date="2018-08" db="EMBL/GenBank/DDBJ databases">
        <title>A genome reference for cultivated species of the human gut microbiota.</title>
        <authorList>
            <person name="Zou Y."/>
            <person name="Xue W."/>
            <person name="Luo G."/>
        </authorList>
    </citation>
    <scope>NUCLEOTIDE SEQUENCE [LARGE SCALE GENOMIC DNA]</scope>
    <source>
        <strain evidence="9 10">AM25-6</strain>
    </source>
</reference>
<keyword evidence="5" id="KW-0413">Isomerase</keyword>
<dbReference type="InterPro" id="IPR005844">
    <property type="entry name" value="A-D-PHexomutase_a/b/a-I"/>
</dbReference>
<keyword evidence="2" id="KW-0597">Phosphoprotein</keyword>
<feature type="domain" description="Alpha-D-phosphohexomutase alpha/beta/alpha" evidence="6">
    <location>
        <begin position="43"/>
        <end position="180"/>
    </location>
</feature>
<feature type="domain" description="Alpha-D-phosphohexomutase alpha/beta/alpha" evidence="7">
    <location>
        <begin position="210"/>
        <end position="317"/>
    </location>
</feature>
<evidence type="ECO:0000256" key="2">
    <source>
        <dbReference type="ARBA" id="ARBA00022553"/>
    </source>
</evidence>
<evidence type="ECO:0000256" key="3">
    <source>
        <dbReference type="ARBA" id="ARBA00022723"/>
    </source>
</evidence>
<organism evidence="9 10">
    <name type="scientific">Anaerofustis stercorihominis</name>
    <dbReference type="NCBI Taxonomy" id="214853"/>
    <lineage>
        <taxon>Bacteria</taxon>
        <taxon>Bacillati</taxon>
        <taxon>Bacillota</taxon>
        <taxon>Clostridia</taxon>
        <taxon>Eubacteriales</taxon>
        <taxon>Eubacteriaceae</taxon>
        <taxon>Anaerofustis</taxon>
    </lineage>
</organism>
<accession>A0A3E3DXH7</accession>
<evidence type="ECO:0000313" key="9">
    <source>
        <dbReference type="EMBL" id="RGD73408.1"/>
    </source>
</evidence>
<name>A0A3E3DXH7_9FIRM</name>
<dbReference type="InterPro" id="IPR005846">
    <property type="entry name" value="A-D-PHexomutase_a/b/a-III"/>
</dbReference>
<dbReference type="Gene3D" id="3.40.120.10">
    <property type="entry name" value="Alpha-D-Glucose-1,6-Bisphosphate, subunit A, domain 3"/>
    <property type="match status" value="3"/>
</dbReference>
<dbReference type="Gene3D" id="3.30.310.50">
    <property type="entry name" value="Alpha-D-phosphohexomutase, C-terminal domain"/>
    <property type="match status" value="1"/>
</dbReference>
<dbReference type="GO" id="GO:0046872">
    <property type="term" value="F:metal ion binding"/>
    <property type="evidence" value="ECO:0007669"/>
    <property type="project" value="UniProtKB-KW"/>
</dbReference>
<dbReference type="AlphaFoldDB" id="A0A3E3DXH7"/>
<proteinExistence type="inferred from homology"/>
<protein>
    <submittedName>
        <fullName evidence="9">Phospho-sugar mutase</fullName>
    </submittedName>
</protein>
<sequence>MDYKKEYEKWLESSVLDEASKEELLNIKDEEEEKEYRFSKLMDFGTAGLRGIMGAGINMMNVYTIKHTTYSLGKVILDLGDDANSKGVVISFDPRNHSREFALTSALTLCALGIRTYLFDDIRPTPELSFAIRELKAISGINITASHNTKEYNGYKVYWEDGAQMPPDMADKVHENMKDTDVLSDIDTMDKDIALNKGLLNIIGENIDNAYVERVLNESEYKKYTKKYCDDFKLVYTPFHGCGYKLVPLVLRKIGLKNLILVESQMLLDGNFPTVKSPNPENAEGFCEAIKAAKKNHADLIIGTDPDCDRVGVMAKNKNGEYETITGNQIGALILNYIIKSKKEKGEFEENFAVTKSIVTTNIVDEICKKNNVKLYDVLTGFKFVGKKIKEIEQENKYKFIYGFEESIGYLKGSYARDKDGVVTSMIIAEMSCYYLDKGMDLFDALEDMYKEYGYYDELTESVYMQGLDGAQRMKETGERLREEPPYDFAGTKVVKVRDYLNHSVRDLTTGEVTKLDEVSSDVLFYELEDGCDVIYRPSGTEPKVKLYILSKGKDIKEAKEKSEKYIKAIKALI</sequence>
<evidence type="ECO:0000256" key="1">
    <source>
        <dbReference type="ARBA" id="ARBA00010231"/>
    </source>
</evidence>